<protein>
    <recommendedName>
        <fullName evidence="4">Transmembrane protein</fullName>
    </recommendedName>
</protein>
<name>A0AAE0JUS0_9PEZI</name>
<gene>
    <name evidence="2" type="ORF">B0T24DRAFT_683368</name>
</gene>
<reference evidence="2" key="2">
    <citation type="submission" date="2023-06" db="EMBL/GenBank/DDBJ databases">
        <authorList>
            <consortium name="Lawrence Berkeley National Laboratory"/>
            <person name="Haridas S."/>
            <person name="Hensen N."/>
            <person name="Bonometti L."/>
            <person name="Westerberg I."/>
            <person name="Brannstrom I.O."/>
            <person name="Guillou S."/>
            <person name="Cros-Aarteil S."/>
            <person name="Calhoun S."/>
            <person name="Kuo A."/>
            <person name="Mondo S."/>
            <person name="Pangilinan J."/>
            <person name="Riley R."/>
            <person name="Labutti K."/>
            <person name="Andreopoulos B."/>
            <person name="Lipzen A."/>
            <person name="Chen C."/>
            <person name="Yanf M."/>
            <person name="Daum C."/>
            <person name="Ng V."/>
            <person name="Clum A."/>
            <person name="Steindorff A."/>
            <person name="Ohm R."/>
            <person name="Martin F."/>
            <person name="Silar P."/>
            <person name="Natvig D."/>
            <person name="Lalanne C."/>
            <person name="Gautier V."/>
            <person name="Ament-Velasquez S.L."/>
            <person name="Kruys A."/>
            <person name="Hutchinson M.I."/>
            <person name="Powell A.J."/>
            <person name="Barry K."/>
            <person name="Miller A.N."/>
            <person name="Grigoriev I.V."/>
            <person name="Debuchy R."/>
            <person name="Gladieux P."/>
            <person name="Thoren M.H."/>
            <person name="Johannesson H."/>
        </authorList>
    </citation>
    <scope>NUCLEOTIDE SEQUENCE</scope>
    <source>
        <strain evidence="2">CBS 958.72</strain>
    </source>
</reference>
<dbReference type="Proteomes" id="UP001287356">
    <property type="component" value="Unassembled WGS sequence"/>
</dbReference>
<comment type="caution">
    <text evidence="2">The sequence shown here is derived from an EMBL/GenBank/DDBJ whole genome shotgun (WGS) entry which is preliminary data.</text>
</comment>
<feature type="transmembrane region" description="Helical" evidence="1">
    <location>
        <begin position="167"/>
        <end position="185"/>
    </location>
</feature>
<keyword evidence="1" id="KW-0812">Transmembrane</keyword>
<evidence type="ECO:0008006" key="4">
    <source>
        <dbReference type="Google" id="ProtNLM"/>
    </source>
</evidence>
<keyword evidence="3" id="KW-1185">Reference proteome</keyword>
<sequence>MENQSPFPLLTYIGMAMLPISLFFTLVNLLATRLWPERETTFHHTYQALAWLKRSTSKIDNTDEDDEAAKKRSLLDALLKRWRPWAPRNTQLWAMIFGDWLADGINRWLGEPSDWVTLVLIPPMLGAAPPYRFPDVIITTVLPGLNLSNFVGPGVEFFACVRLDVTLANILLLLVLYVLVLNDIIPR</sequence>
<organism evidence="2 3">
    <name type="scientific">Lasiosphaeria ovina</name>
    <dbReference type="NCBI Taxonomy" id="92902"/>
    <lineage>
        <taxon>Eukaryota</taxon>
        <taxon>Fungi</taxon>
        <taxon>Dikarya</taxon>
        <taxon>Ascomycota</taxon>
        <taxon>Pezizomycotina</taxon>
        <taxon>Sordariomycetes</taxon>
        <taxon>Sordariomycetidae</taxon>
        <taxon>Sordariales</taxon>
        <taxon>Lasiosphaeriaceae</taxon>
        <taxon>Lasiosphaeria</taxon>
    </lineage>
</organism>
<accession>A0AAE0JUS0</accession>
<dbReference type="EMBL" id="JAULSN010000009">
    <property type="protein sequence ID" value="KAK3364734.1"/>
    <property type="molecule type" value="Genomic_DNA"/>
</dbReference>
<dbReference type="AlphaFoldDB" id="A0AAE0JUS0"/>
<keyword evidence="1" id="KW-1133">Transmembrane helix</keyword>
<evidence type="ECO:0000256" key="1">
    <source>
        <dbReference type="SAM" id="Phobius"/>
    </source>
</evidence>
<reference evidence="2" key="1">
    <citation type="journal article" date="2023" name="Mol. Phylogenet. Evol.">
        <title>Genome-scale phylogeny and comparative genomics of the fungal order Sordariales.</title>
        <authorList>
            <person name="Hensen N."/>
            <person name="Bonometti L."/>
            <person name="Westerberg I."/>
            <person name="Brannstrom I.O."/>
            <person name="Guillou S."/>
            <person name="Cros-Aarteil S."/>
            <person name="Calhoun S."/>
            <person name="Haridas S."/>
            <person name="Kuo A."/>
            <person name="Mondo S."/>
            <person name="Pangilinan J."/>
            <person name="Riley R."/>
            <person name="LaButti K."/>
            <person name="Andreopoulos B."/>
            <person name="Lipzen A."/>
            <person name="Chen C."/>
            <person name="Yan M."/>
            <person name="Daum C."/>
            <person name="Ng V."/>
            <person name="Clum A."/>
            <person name="Steindorff A."/>
            <person name="Ohm R.A."/>
            <person name="Martin F."/>
            <person name="Silar P."/>
            <person name="Natvig D.O."/>
            <person name="Lalanne C."/>
            <person name="Gautier V."/>
            <person name="Ament-Velasquez S.L."/>
            <person name="Kruys A."/>
            <person name="Hutchinson M.I."/>
            <person name="Powell A.J."/>
            <person name="Barry K."/>
            <person name="Miller A.N."/>
            <person name="Grigoriev I.V."/>
            <person name="Debuchy R."/>
            <person name="Gladieux P."/>
            <person name="Hiltunen Thoren M."/>
            <person name="Johannesson H."/>
        </authorList>
    </citation>
    <scope>NUCLEOTIDE SEQUENCE</scope>
    <source>
        <strain evidence="2">CBS 958.72</strain>
    </source>
</reference>
<evidence type="ECO:0000313" key="2">
    <source>
        <dbReference type="EMBL" id="KAK3364734.1"/>
    </source>
</evidence>
<evidence type="ECO:0000313" key="3">
    <source>
        <dbReference type="Proteomes" id="UP001287356"/>
    </source>
</evidence>
<keyword evidence="1" id="KW-0472">Membrane</keyword>
<feature type="transmembrane region" description="Helical" evidence="1">
    <location>
        <begin position="12"/>
        <end position="31"/>
    </location>
</feature>
<proteinExistence type="predicted"/>